<name>A0AAD4U026_OVIAM</name>
<organism evidence="2 3">
    <name type="scientific">Ovis ammon polii</name>
    <dbReference type="NCBI Taxonomy" id="230172"/>
    <lineage>
        <taxon>Eukaryota</taxon>
        <taxon>Metazoa</taxon>
        <taxon>Chordata</taxon>
        <taxon>Craniata</taxon>
        <taxon>Vertebrata</taxon>
        <taxon>Euteleostomi</taxon>
        <taxon>Mammalia</taxon>
        <taxon>Eutheria</taxon>
        <taxon>Laurasiatheria</taxon>
        <taxon>Artiodactyla</taxon>
        <taxon>Ruminantia</taxon>
        <taxon>Pecora</taxon>
        <taxon>Bovidae</taxon>
        <taxon>Caprinae</taxon>
        <taxon>Ovis</taxon>
    </lineage>
</organism>
<evidence type="ECO:0000313" key="3">
    <source>
        <dbReference type="Proteomes" id="UP001214576"/>
    </source>
</evidence>
<feature type="transmembrane region" description="Helical" evidence="1">
    <location>
        <begin position="191"/>
        <end position="211"/>
    </location>
</feature>
<dbReference type="EMBL" id="JAKZEL010000014">
    <property type="protein sequence ID" value="KAI4537302.1"/>
    <property type="molecule type" value="Genomic_DNA"/>
</dbReference>
<comment type="caution">
    <text evidence="2">The sequence shown here is derived from an EMBL/GenBank/DDBJ whole genome shotgun (WGS) entry which is preliminary data.</text>
</comment>
<protein>
    <submittedName>
        <fullName evidence="2">Uncharacterized protein</fullName>
    </submittedName>
</protein>
<keyword evidence="3" id="KW-1185">Reference proteome</keyword>
<dbReference type="AlphaFoldDB" id="A0AAD4U026"/>
<reference evidence="2" key="1">
    <citation type="submission" date="2022-03" db="EMBL/GenBank/DDBJ databases">
        <title>Genomic analyses of argali, domestic sheep and their hybrids provide insights into chromosomal evolution, heterosis and genetic basis of agronomic traits.</title>
        <authorList>
            <person name="Li M."/>
        </authorList>
    </citation>
    <scope>NUCLEOTIDE SEQUENCE</scope>
    <source>
        <strain evidence="2">CAU-MHL-2022a</strain>
        <tissue evidence="2">Skin</tissue>
    </source>
</reference>
<keyword evidence="1" id="KW-0812">Transmembrane</keyword>
<accession>A0AAD4U026</accession>
<evidence type="ECO:0000313" key="2">
    <source>
        <dbReference type="EMBL" id="KAI4537302.1"/>
    </source>
</evidence>
<dbReference type="Proteomes" id="UP001214576">
    <property type="component" value="Unassembled WGS sequence"/>
</dbReference>
<keyword evidence="1" id="KW-1133">Transmembrane helix</keyword>
<evidence type="ECO:0000256" key="1">
    <source>
        <dbReference type="SAM" id="Phobius"/>
    </source>
</evidence>
<sequence>MQIPEILWWEYSRQVSLDRASAGVHCLTFTCCVSSSVDEWLSLPDLTQGAERKDVFEKGSVRDGRAEKQYLEEKTAHADLLKTKIQHSFTSAIPTVEHAIKIIFNTDLKTILHCKVFKVGYRSQKVQEPYNQGWETTFVWFLSTHKTSAKKEHYGGHLTKLVAIIIEVTCIVSGFGAYLCGLPKLREYDPGIFVYWSLGICIVANPTYQFYYKIKFESHRYEKHYTNGEVSNTMESAAYSVNVCLNGQTDWSCVTSTCSDILFPIQFGSFVRAEMPKVLHENSDQVFGFGTPGSLLPPAVPGTIMLMNYKRQGSFHHYAVLHYKL</sequence>
<feature type="transmembrane region" description="Helical" evidence="1">
    <location>
        <begin position="158"/>
        <end position="179"/>
    </location>
</feature>
<proteinExistence type="predicted"/>
<gene>
    <name evidence="2" type="ORF">MG293_012165</name>
</gene>
<keyword evidence="1" id="KW-0472">Membrane</keyword>